<evidence type="ECO:0000256" key="1">
    <source>
        <dbReference type="SAM" id="MobiDB-lite"/>
    </source>
</evidence>
<proteinExistence type="predicted"/>
<dbReference type="AlphaFoldDB" id="A0A4Y2B7U4"/>
<keyword evidence="3" id="KW-1185">Reference proteome</keyword>
<dbReference type="Proteomes" id="UP000499080">
    <property type="component" value="Unassembled WGS sequence"/>
</dbReference>
<gene>
    <name evidence="2" type="ORF">AVEN_159060_1</name>
</gene>
<name>A0A4Y2B7U4_ARAVE</name>
<evidence type="ECO:0000313" key="3">
    <source>
        <dbReference type="Proteomes" id="UP000499080"/>
    </source>
</evidence>
<comment type="caution">
    <text evidence="2">The sequence shown here is derived from an EMBL/GenBank/DDBJ whole genome shotgun (WGS) entry which is preliminary data.</text>
</comment>
<feature type="region of interest" description="Disordered" evidence="1">
    <location>
        <begin position="88"/>
        <end position="110"/>
    </location>
</feature>
<protein>
    <submittedName>
        <fullName evidence="2">Uncharacterized protein</fullName>
    </submittedName>
</protein>
<reference evidence="2 3" key="1">
    <citation type="journal article" date="2019" name="Sci. Rep.">
        <title>Orb-weaving spider Araneus ventricosus genome elucidates the spidroin gene catalogue.</title>
        <authorList>
            <person name="Kono N."/>
            <person name="Nakamura H."/>
            <person name="Ohtoshi R."/>
            <person name="Moran D.A.P."/>
            <person name="Shinohara A."/>
            <person name="Yoshida Y."/>
            <person name="Fujiwara M."/>
            <person name="Mori M."/>
            <person name="Tomita M."/>
            <person name="Arakawa K."/>
        </authorList>
    </citation>
    <scope>NUCLEOTIDE SEQUENCE [LARGE SCALE GENOMIC DNA]</scope>
</reference>
<evidence type="ECO:0000313" key="2">
    <source>
        <dbReference type="EMBL" id="GBL88461.1"/>
    </source>
</evidence>
<dbReference type="EMBL" id="BGPR01000060">
    <property type="protein sequence ID" value="GBL88461.1"/>
    <property type="molecule type" value="Genomic_DNA"/>
</dbReference>
<organism evidence="2 3">
    <name type="scientific">Araneus ventricosus</name>
    <name type="common">Orbweaver spider</name>
    <name type="synonym">Epeira ventricosa</name>
    <dbReference type="NCBI Taxonomy" id="182803"/>
    <lineage>
        <taxon>Eukaryota</taxon>
        <taxon>Metazoa</taxon>
        <taxon>Ecdysozoa</taxon>
        <taxon>Arthropoda</taxon>
        <taxon>Chelicerata</taxon>
        <taxon>Arachnida</taxon>
        <taxon>Araneae</taxon>
        <taxon>Araneomorphae</taxon>
        <taxon>Entelegynae</taxon>
        <taxon>Araneoidea</taxon>
        <taxon>Araneidae</taxon>
        <taxon>Araneus</taxon>
    </lineage>
</organism>
<sequence>MGQTPFSHSSAFGHPSKCLHDRIFSEIVSSDDGTRWLSGKVLALRPQVSKPDSTEDPPCMRAPLHAKSYVGDKRPPAGVVWKFGEGVPAQVSSSSSDSGSKLRDPSQNIPFVASKRDANITKLNLYHYISS</sequence>
<accession>A0A4Y2B7U4</accession>
<feature type="region of interest" description="Disordered" evidence="1">
    <location>
        <begin position="47"/>
        <end position="68"/>
    </location>
</feature>